<evidence type="ECO:0000313" key="10">
    <source>
        <dbReference type="Proteomes" id="UP000251314"/>
    </source>
</evidence>
<evidence type="ECO:0000313" key="4">
    <source>
        <dbReference type="EMBL" id="KAG2865074.1"/>
    </source>
</evidence>
<dbReference type="Proteomes" id="UP000774804">
    <property type="component" value="Unassembled WGS sequence"/>
</dbReference>
<evidence type="ECO:0000256" key="2">
    <source>
        <dbReference type="SAM" id="MobiDB-lite"/>
    </source>
</evidence>
<dbReference type="InterPro" id="IPR036875">
    <property type="entry name" value="Znf_CCHC_sf"/>
</dbReference>
<dbReference type="Pfam" id="PF14223">
    <property type="entry name" value="Retrotran_gag_2"/>
    <property type="match status" value="1"/>
</dbReference>
<dbReference type="GO" id="GO:0003676">
    <property type="term" value="F:nucleic acid binding"/>
    <property type="evidence" value="ECO:0007669"/>
    <property type="project" value="InterPro"/>
</dbReference>
<evidence type="ECO:0000313" key="7">
    <source>
        <dbReference type="EMBL" id="KAG2994484.1"/>
    </source>
</evidence>
<dbReference type="Proteomes" id="UP000251314">
    <property type="component" value="Unassembled WGS sequence"/>
</dbReference>
<reference evidence="9 10" key="1">
    <citation type="submission" date="2018-01" db="EMBL/GenBank/DDBJ databases">
        <title>Draft genome of the strawberry crown rot pathogen Phytophthora cactorum.</title>
        <authorList>
            <person name="Armitage A.D."/>
            <person name="Lysoe E."/>
            <person name="Nellist C.F."/>
            <person name="Harrison R.J."/>
            <person name="Brurberg M.B."/>
        </authorList>
    </citation>
    <scope>NUCLEOTIDE SEQUENCE [LARGE SCALE GENOMIC DNA]</scope>
    <source>
        <strain evidence="9 10">10300</strain>
    </source>
</reference>
<reference evidence="4" key="2">
    <citation type="submission" date="2018-10" db="EMBL/GenBank/DDBJ databases">
        <title>Effector identification in a new, highly contiguous assembly of the strawberry crown rot pathogen Phytophthora cactorum.</title>
        <authorList>
            <person name="Armitage A.D."/>
            <person name="Nellist C.F."/>
            <person name="Bates H."/>
            <person name="Vickerstaff R.J."/>
            <person name="Harrison R.J."/>
        </authorList>
    </citation>
    <scope>NUCLEOTIDE SEQUENCE</scope>
    <source>
        <strain evidence="4">15-7</strain>
        <strain evidence="5">4032</strain>
        <strain evidence="6">4040</strain>
        <strain evidence="7">P415</strain>
        <strain evidence="8">P421</strain>
    </source>
</reference>
<dbReference type="EMBL" id="MJFZ01000009">
    <property type="protein sequence ID" value="RAW43001.1"/>
    <property type="molecule type" value="Genomic_DNA"/>
</dbReference>
<comment type="caution">
    <text evidence="9">The sequence shown here is derived from an EMBL/GenBank/DDBJ whole genome shotgun (WGS) entry which is preliminary data.</text>
</comment>
<dbReference type="GO" id="GO:0008270">
    <property type="term" value="F:zinc ion binding"/>
    <property type="evidence" value="ECO:0007669"/>
    <property type="project" value="UniProtKB-KW"/>
</dbReference>
<keyword evidence="10" id="KW-1185">Reference proteome</keyword>
<accession>A0A329T2P3</accession>
<dbReference type="InterPro" id="IPR001878">
    <property type="entry name" value="Znf_CCHC"/>
</dbReference>
<dbReference type="Gene3D" id="4.10.60.10">
    <property type="entry name" value="Zinc finger, CCHC-type"/>
    <property type="match status" value="1"/>
</dbReference>
<dbReference type="Proteomes" id="UP000735874">
    <property type="component" value="Unassembled WGS sequence"/>
</dbReference>
<dbReference type="PROSITE" id="PS50158">
    <property type="entry name" value="ZF_CCHC"/>
    <property type="match status" value="1"/>
</dbReference>
<dbReference type="VEuPathDB" id="FungiDB:PC110_g832"/>
<gene>
    <name evidence="9" type="ORF">PC110_g832</name>
    <name evidence="4" type="ORF">PC113_g4054</name>
    <name evidence="5" type="ORF">PC115_g3756</name>
    <name evidence="6" type="ORF">PC117_g4232</name>
    <name evidence="7" type="ORF">PC118_g3457</name>
    <name evidence="8" type="ORF">PC129_g2420</name>
</gene>
<dbReference type="EMBL" id="RCMV01000044">
    <property type="protein sequence ID" value="KAG3226997.1"/>
    <property type="molecule type" value="Genomic_DNA"/>
</dbReference>
<dbReference type="OrthoDB" id="122594at2759"/>
<name>A0A329T2P3_9STRA</name>
<dbReference type="Proteomes" id="UP000736787">
    <property type="component" value="Unassembled WGS sequence"/>
</dbReference>
<proteinExistence type="predicted"/>
<evidence type="ECO:0000313" key="5">
    <source>
        <dbReference type="EMBL" id="KAG2938404.1"/>
    </source>
</evidence>
<dbReference type="Proteomes" id="UP000697107">
    <property type="component" value="Unassembled WGS sequence"/>
</dbReference>
<dbReference type="SUPFAM" id="SSF57756">
    <property type="entry name" value="Retrovirus zinc finger-like domains"/>
    <property type="match status" value="1"/>
</dbReference>
<evidence type="ECO:0000313" key="8">
    <source>
        <dbReference type="EMBL" id="KAG3226997.1"/>
    </source>
</evidence>
<evidence type="ECO:0000313" key="9">
    <source>
        <dbReference type="EMBL" id="RAW43001.1"/>
    </source>
</evidence>
<evidence type="ECO:0000256" key="1">
    <source>
        <dbReference type="PROSITE-ProRule" id="PRU00047"/>
    </source>
</evidence>
<dbReference type="EMBL" id="RCML01000059">
    <property type="protein sequence ID" value="KAG2994484.1"/>
    <property type="molecule type" value="Genomic_DNA"/>
</dbReference>
<dbReference type="EMBL" id="RCMK01000065">
    <property type="protein sequence ID" value="KAG2950713.1"/>
    <property type="molecule type" value="Genomic_DNA"/>
</dbReference>
<dbReference type="EMBL" id="RCMG01000066">
    <property type="protein sequence ID" value="KAG2865074.1"/>
    <property type="molecule type" value="Genomic_DNA"/>
</dbReference>
<dbReference type="EMBL" id="RCMI01000065">
    <property type="protein sequence ID" value="KAG2938404.1"/>
    <property type="molecule type" value="Genomic_DNA"/>
</dbReference>
<dbReference type="Proteomes" id="UP000760860">
    <property type="component" value="Unassembled WGS sequence"/>
</dbReference>
<dbReference type="SMART" id="SM00343">
    <property type="entry name" value="ZnF_C2HC"/>
    <property type="match status" value="1"/>
</dbReference>
<keyword evidence="1" id="KW-0862">Zinc</keyword>
<dbReference type="AlphaFoldDB" id="A0A329T2P3"/>
<protein>
    <recommendedName>
        <fullName evidence="3">CCHC-type domain-containing protein</fullName>
    </recommendedName>
</protein>
<keyword evidence="1" id="KW-0479">Metal-binding</keyword>
<evidence type="ECO:0000259" key="3">
    <source>
        <dbReference type="PROSITE" id="PS50158"/>
    </source>
</evidence>
<evidence type="ECO:0000313" key="6">
    <source>
        <dbReference type="EMBL" id="KAG2950713.1"/>
    </source>
</evidence>
<sequence length="162" mass="18845">MQTHLNELEGKAEVLSRIQRPIADDEKCLQMLDSLPSSWSNLVTVFQNQEGMSWQSLQSKLLFEYDNRKITRDTARVAAAHAVETRPEQALTTANFGSNEIGHGNQRRSRFGEQKQNQHYHPYRQRDDKVITCFYCHDEGHMRRVCPMKLRHEEERGKTGTS</sequence>
<organism evidence="9 10">
    <name type="scientific">Phytophthora cactorum</name>
    <dbReference type="NCBI Taxonomy" id="29920"/>
    <lineage>
        <taxon>Eukaryota</taxon>
        <taxon>Sar</taxon>
        <taxon>Stramenopiles</taxon>
        <taxon>Oomycota</taxon>
        <taxon>Peronosporomycetes</taxon>
        <taxon>Peronosporales</taxon>
        <taxon>Peronosporaceae</taxon>
        <taxon>Phytophthora</taxon>
    </lineage>
</organism>
<feature type="domain" description="CCHC-type" evidence="3">
    <location>
        <begin position="133"/>
        <end position="147"/>
    </location>
</feature>
<feature type="region of interest" description="Disordered" evidence="2">
    <location>
        <begin position="95"/>
        <end position="122"/>
    </location>
</feature>
<keyword evidence="1" id="KW-0863">Zinc-finger</keyword>